<dbReference type="GO" id="GO:0003676">
    <property type="term" value="F:nucleic acid binding"/>
    <property type="evidence" value="ECO:0007669"/>
    <property type="project" value="InterPro"/>
</dbReference>
<dbReference type="InterPro" id="IPR056671">
    <property type="entry name" value="DUF7769"/>
</dbReference>
<feature type="domain" description="DUF7769" evidence="1">
    <location>
        <begin position="56"/>
        <end position="104"/>
    </location>
</feature>
<dbReference type="PANTHER" id="PTHR33889:SF1">
    <property type="entry name" value="OS03G0834800 PROTEIN"/>
    <property type="match status" value="1"/>
</dbReference>
<gene>
    <name evidence="2" type="ORF">PVAP13_9NG541542</name>
</gene>
<dbReference type="CDD" id="cd00093">
    <property type="entry name" value="HTH_XRE"/>
    <property type="match status" value="1"/>
</dbReference>
<dbReference type="AlphaFoldDB" id="A0A8T0MSV4"/>
<reference evidence="2" key="1">
    <citation type="submission" date="2020-05" db="EMBL/GenBank/DDBJ databases">
        <title>WGS assembly of Panicum virgatum.</title>
        <authorList>
            <person name="Lovell J.T."/>
            <person name="Jenkins J."/>
            <person name="Shu S."/>
            <person name="Juenger T.E."/>
            <person name="Schmutz J."/>
        </authorList>
    </citation>
    <scope>NUCLEOTIDE SEQUENCE</scope>
    <source>
        <strain evidence="2">AP13</strain>
    </source>
</reference>
<dbReference type="EMBL" id="CM029054">
    <property type="protein sequence ID" value="KAG2540220.1"/>
    <property type="molecule type" value="Genomic_DNA"/>
</dbReference>
<evidence type="ECO:0000313" key="2">
    <source>
        <dbReference type="EMBL" id="KAG2540220.1"/>
    </source>
</evidence>
<keyword evidence="3" id="KW-1185">Reference proteome</keyword>
<comment type="caution">
    <text evidence="2">The sequence shown here is derived from an EMBL/GenBank/DDBJ whole genome shotgun (WGS) entry which is preliminary data.</text>
</comment>
<sequence>MAFNLNVPVLDLNEPVLEDIGFDLNLPLDEYGAVDFDFVQNLTDHADQVNQPKHDYSNHVRQQVYQALLMRSKNGKLGKHDTTIVGDQFGVKIRTVQRIWQQVNVPNRKRGRAGRKAIPLDLEKLREIPLKKRMTIEDVSRELGVSKSKIQRLLRKGKLRRHSSCIKPYLTNENKHTRLKWCIDMIDQGLLDDQKFKDLFDFVFIDEKWFYLHQKYERYYLLPDED</sequence>
<accession>A0A8T0MSV4</accession>
<evidence type="ECO:0000313" key="3">
    <source>
        <dbReference type="Proteomes" id="UP000823388"/>
    </source>
</evidence>
<organism evidence="2 3">
    <name type="scientific">Panicum virgatum</name>
    <name type="common">Blackwell switchgrass</name>
    <dbReference type="NCBI Taxonomy" id="38727"/>
    <lineage>
        <taxon>Eukaryota</taxon>
        <taxon>Viridiplantae</taxon>
        <taxon>Streptophyta</taxon>
        <taxon>Embryophyta</taxon>
        <taxon>Tracheophyta</taxon>
        <taxon>Spermatophyta</taxon>
        <taxon>Magnoliopsida</taxon>
        <taxon>Liliopsida</taxon>
        <taxon>Poales</taxon>
        <taxon>Poaceae</taxon>
        <taxon>PACMAD clade</taxon>
        <taxon>Panicoideae</taxon>
        <taxon>Panicodae</taxon>
        <taxon>Paniceae</taxon>
        <taxon>Panicinae</taxon>
        <taxon>Panicum</taxon>
        <taxon>Panicum sect. Hiantes</taxon>
    </lineage>
</organism>
<dbReference type="Pfam" id="PF24964">
    <property type="entry name" value="DUF7769"/>
    <property type="match status" value="1"/>
</dbReference>
<dbReference type="PANTHER" id="PTHR33889">
    <property type="entry name" value="OS04G0681850 PROTEIN"/>
    <property type="match status" value="1"/>
</dbReference>
<protein>
    <recommendedName>
        <fullName evidence="1">DUF7769 domain-containing protein</fullName>
    </recommendedName>
</protein>
<dbReference type="Proteomes" id="UP000823388">
    <property type="component" value="Chromosome 9N"/>
</dbReference>
<name>A0A8T0MSV4_PANVG</name>
<proteinExistence type="predicted"/>
<evidence type="ECO:0000259" key="1">
    <source>
        <dbReference type="Pfam" id="PF24964"/>
    </source>
</evidence>
<dbReference type="InterPro" id="IPR001387">
    <property type="entry name" value="Cro/C1-type_HTH"/>
</dbReference>
<dbReference type="InterPro" id="IPR036397">
    <property type="entry name" value="RNaseH_sf"/>
</dbReference>
<dbReference type="Gene3D" id="3.30.420.10">
    <property type="entry name" value="Ribonuclease H-like superfamily/Ribonuclease H"/>
    <property type="match status" value="1"/>
</dbReference>